<protein>
    <submittedName>
        <fullName evidence="4">Class C sortase</fullName>
    </submittedName>
</protein>
<dbReference type="InterPro" id="IPR005754">
    <property type="entry name" value="Sortase"/>
</dbReference>
<keyword evidence="3" id="KW-0812">Transmembrane</keyword>
<evidence type="ECO:0000256" key="3">
    <source>
        <dbReference type="SAM" id="Phobius"/>
    </source>
</evidence>
<dbReference type="EMBL" id="JBHTLY010000002">
    <property type="protein sequence ID" value="MFD1201269.1"/>
    <property type="molecule type" value="Genomic_DNA"/>
</dbReference>
<keyword evidence="3" id="KW-0472">Membrane</keyword>
<reference evidence="5" key="1">
    <citation type="journal article" date="2019" name="Int. J. Syst. Evol. Microbiol.">
        <title>The Global Catalogue of Microorganisms (GCM) 10K type strain sequencing project: providing services to taxonomists for standard genome sequencing and annotation.</title>
        <authorList>
            <consortium name="The Broad Institute Genomics Platform"/>
            <consortium name="The Broad Institute Genome Sequencing Center for Infectious Disease"/>
            <person name="Wu L."/>
            <person name="Ma J."/>
        </authorList>
    </citation>
    <scope>NUCLEOTIDE SEQUENCE [LARGE SCALE GENOMIC DNA]</scope>
    <source>
        <strain evidence="5">CCUG 50213</strain>
    </source>
</reference>
<feature type="transmembrane region" description="Helical" evidence="3">
    <location>
        <begin position="23"/>
        <end position="41"/>
    </location>
</feature>
<dbReference type="NCBIfam" id="TIGR01076">
    <property type="entry name" value="sortase_fam"/>
    <property type="match status" value="1"/>
</dbReference>
<feature type="compositionally biased region" description="Low complexity" evidence="2">
    <location>
        <begin position="1"/>
        <end position="11"/>
    </location>
</feature>
<keyword evidence="5" id="KW-1185">Reference proteome</keyword>
<feature type="transmembrane region" description="Helical" evidence="3">
    <location>
        <begin position="272"/>
        <end position="291"/>
    </location>
</feature>
<comment type="caution">
    <text evidence="4">The sequence shown here is derived from an EMBL/GenBank/DDBJ whole genome shotgun (WGS) entry which is preliminary data.</text>
</comment>
<evidence type="ECO:0000313" key="5">
    <source>
        <dbReference type="Proteomes" id="UP001597181"/>
    </source>
</evidence>
<dbReference type="CDD" id="cd05827">
    <property type="entry name" value="Sortase_C"/>
    <property type="match status" value="1"/>
</dbReference>
<dbReference type="NCBIfam" id="NF033745">
    <property type="entry name" value="class_C_sortase"/>
    <property type="match status" value="1"/>
</dbReference>
<gene>
    <name evidence="4" type="ORF">ACFQ3U_05110</name>
</gene>
<proteinExistence type="predicted"/>
<dbReference type="RefSeq" id="WP_343957315.1">
    <property type="nucleotide sequence ID" value="NZ_BAAAKZ010000001.1"/>
</dbReference>
<name>A0ABW3TM18_9MICO</name>
<organism evidence="4 5">
    <name type="scientific">Leucobacter albus</name>
    <dbReference type="NCBI Taxonomy" id="272210"/>
    <lineage>
        <taxon>Bacteria</taxon>
        <taxon>Bacillati</taxon>
        <taxon>Actinomycetota</taxon>
        <taxon>Actinomycetes</taxon>
        <taxon>Micrococcales</taxon>
        <taxon>Microbacteriaceae</taxon>
        <taxon>Leucobacter</taxon>
    </lineage>
</organism>
<evidence type="ECO:0000313" key="4">
    <source>
        <dbReference type="EMBL" id="MFD1201269.1"/>
    </source>
</evidence>
<feature type="region of interest" description="Disordered" evidence="2">
    <location>
        <begin position="1"/>
        <end position="21"/>
    </location>
</feature>
<sequence>MAGASRGTAPPNGRPRRARGPRGLNIVLQGVAMVAIGLLVYPDAASWVARIGHNAEISGYVRQVDGTTPEERQRILDAAYAYNDELQPGPLTDPYISVNEDEAERSDLYLAYEEMLRVSGTDAIGTINYPRLDIALPAYHGTSDEVISKGAGHMYGTSLPVGGPSTRSVLTAHSGLPHSKLFTKLPQAKVGDTFWISVLGEDHHYRVEKTETILPGDTESLEIREGEDWVTLFTCTPIGVNSHRFMVHAVRLPDSEAPQNETLGGDGVELGFPWWAVWFVAGSGAVAWLLFAPPRKRRAPKPGAER</sequence>
<evidence type="ECO:0000256" key="2">
    <source>
        <dbReference type="SAM" id="MobiDB-lite"/>
    </source>
</evidence>
<dbReference type="InterPro" id="IPR023365">
    <property type="entry name" value="Sortase_dom-sf"/>
</dbReference>
<dbReference type="InterPro" id="IPR042002">
    <property type="entry name" value="Sortase_C"/>
</dbReference>
<keyword evidence="1" id="KW-0378">Hydrolase</keyword>
<dbReference type="Gene3D" id="2.40.260.10">
    <property type="entry name" value="Sortase"/>
    <property type="match status" value="1"/>
</dbReference>
<dbReference type="Proteomes" id="UP001597181">
    <property type="component" value="Unassembled WGS sequence"/>
</dbReference>
<dbReference type="SUPFAM" id="SSF63817">
    <property type="entry name" value="Sortase"/>
    <property type="match status" value="1"/>
</dbReference>
<keyword evidence="3" id="KW-1133">Transmembrane helix</keyword>
<dbReference type="Pfam" id="PF04203">
    <property type="entry name" value="Sortase"/>
    <property type="match status" value="1"/>
</dbReference>
<accession>A0ABW3TM18</accession>
<evidence type="ECO:0000256" key="1">
    <source>
        <dbReference type="ARBA" id="ARBA00022801"/>
    </source>
</evidence>